<comment type="subcellular location">
    <subcellularLocation>
        <location evidence="1">Membrane</location>
        <topology evidence="1">Multi-pass membrane protein</topology>
    </subcellularLocation>
</comment>
<evidence type="ECO:0000313" key="5">
    <source>
        <dbReference type="EMBL" id="KAJ6022721.1"/>
    </source>
</evidence>
<dbReference type="AlphaFoldDB" id="A0AAD6N229"/>
<dbReference type="PANTHER" id="PTHR11360:SF319">
    <property type="entry name" value="MAJOR FACILITATOR SUPERFAMILY (MFS) PROFILE DOMAIN-CONTAINING PROTEIN"/>
    <property type="match status" value="1"/>
</dbReference>
<evidence type="ECO:0000256" key="3">
    <source>
        <dbReference type="SAM" id="Phobius"/>
    </source>
</evidence>
<feature type="domain" description="Major facilitator superfamily (MFS) profile" evidence="4">
    <location>
        <begin position="246"/>
        <end position="433"/>
    </location>
</feature>
<dbReference type="GO" id="GO:0016020">
    <property type="term" value="C:membrane"/>
    <property type="evidence" value="ECO:0007669"/>
    <property type="project" value="UniProtKB-SubCell"/>
</dbReference>
<comment type="similarity">
    <text evidence="2">Belongs to the major facilitator superfamily. Monocarboxylate porter (TC 2.A.1.13) family.</text>
</comment>
<feature type="transmembrane region" description="Helical" evidence="3">
    <location>
        <begin position="397"/>
        <end position="420"/>
    </location>
</feature>
<reference evidence="5" key="1">
    <citation type="journal article" date="2023" name="IMA Fungus">
        <title>Comparative genomic study of the Penicillium genus elucidates a diverse pangenome and 15 lateral gene transfer events.</title>
        <authorList>
            <person name="Petersen C."/>
            <person name="Sorensen T."/>
            <person name="Nielsen M.R."/>
            <person name="Sondergaard T.E."/>
            <person name="Sorensen J.L."/>
            <person name="Fitzpatrick D.A."/>
            <person name="Frisvad J.C."/>
            <person name="Nielsen K.L."/>
        </authorList>
    </citation>
    <scope>NUCLEOTIDE SEQUENCE</scope>
    <source>
        <strain evidence="5">IBT 15450</strain>
    </source>
</reference>
<reference evidence="5" key="2">
    <citation type="submission" date="2023-01" db="EMBL/GenBank/DDBJ databases">
        <authorList>
            <person name="Petersen C."/>
        </authorList>
    </citation>
    <scope>NUCLEOTIDE SEQUENCE</scope>
    <source>
        <strain evidence="5">IBT 15450</strain>
    </source>
</reference>
<evidence type="ECO:0000256" key="1">
    <source>
        <dbReference type="ARBA" id="ARBA00004141"/>
    </source>
</evidence>
<feature type="transmembrane region" description="Helical" evidence="3">
    <location>
        <begin position="120"/>
        <end position="137"/>
    </location>
</feature>
<feature type="transmembrane region" description="Helical" evidence="3">
    <location>
        <begin position="45"/>
        <end position="66"/>
    </location>
</feature>
<dbReference type="PANTHER" id="PTHR11360">
    <property type="entry name" value="MONOCARBOXYLATE TRANSPORTER"/>
    <property type="match status" value="1"/>
</dbReference>
<dbReference type="GO" id="GO:0022857">
    <property type="term" value="F:transmembrane transporter activity"/>
    <property type="evidence" value="ECO:0007669"/>
    <property type="project" value="InterPro"/>
</dbReference>
<feature type="transmembrane region" description="Helical" evidence="3">
    <location>
        <begin position="205"/>
        <end position="226"/>
    </location>
</feature>
<comment type="caution">
    <text evidence="5">The sequence shown here is derived from an EMBL/GenBank/DDBJ whole genome shotgun (WGS) entry which is preliminary data.</text>
</comment>
<dbReference type="InterPro" id="IPR050327">
    <property type="entry name" value="Proton-linked_MCT"/>
</dbReference>
<dbReference type="Gene3D" id="1.20.1250.20">
    <property type="entry name" value="MFS general substrate transporter like domains"/>
    <property type="match status" value="2"/>
</dbReference>
<evidence type="ECO:0000313" key="6">
    <source>
        <dbReference type="Proteomes" id="UP001219568"/>
    </source>
</evidence>
<feature type="transmembrane region" description="Helical" evidence="3">
    <location>
        <begin position="368"/>
        <end position="385"/>
    </location>
</feature>
<dbReference type="SUPFAM" id="SSF103473">
    <property type="entry name" value="MFS general substrate transporter"/>
    <property type="match status" value="1"/>
</dbReference>
<name>A0AAD6N229_PENCN</name>
<dbReference type="InterPro" id="IPR011701">
    <property type="entry name" value="MFS"/>
</dbReference>
<feature type="transmembrane region" description="Helical" evidence="3">
    <location>
        <begin position="310"/>
        <end position="330"/>
    </location>
</feature>
<sequence>RYILNMTANESDIEATQEAATDIITSTERSEKEVIEKAPDGGLRAWLVTAGTACIFFSALGFANSFGIFEEYYLSHQLKNESADKVAWIGSMAAFLQFAAGALGGPLFDRYGAWVIRPAAIMYLFAMMMTSLCKQYWQFMLAQGVLLGTSMGLLQFPAMAAVIQHFDKNIAAALGAAVSGSSIGGVVIPIALSKMLNSTSLGFGWSVRIIGFVITPLLAFSCLVVKSRLPPRKTTFFLVSAFKSPEFSLLVAAIFFMFLGLFTPLFYIPTYAVSRGMDATLASYLLAILNAASTFGRVIPGVLADRFGRLNVLSIGGILTGIIIFCMNKAESTPALIVYSIAFGFWSGTIISGSSAAFSIVIPDPRTIGTYLGAGMAVASLAALIGPPVNGALLNKYGGFLEVSIFSGAMSVVGGFIALATKTTTAQGLLGRV</sequence>
<evidence type="ECO:0000256" key="2">
    <source>
        <dbReference type="ARBA" id="ARBA00006727"/>
    </source>
</evidence>
<feature type="non-terminal residue" evidence="5">
    <location>
        <position position="433"/>
    </location>
</feature>
<dbReference type="InterPro" id="IPR020846">
    <property type="entry name" value="MFS_dom"/>
</dbReference>
<keyword evidence="3" id="KW-0812">Transmembrane</keyword>
<feature type="transmembrane region" description="Helical" evidence="3">
    <location>
        <begin position="247"/>
        <end position="269"/>
    </location>
</feature>
<keyword evidence="3" id="KW-1133">Transmembrane helix</keyword>
<dbReference type="InterPro" id="IPR036259">
    <property type="entry name" value="MFS_trans_sf"/>
</dbReference>
<keyword evidence="6" id="KW-1185">Reference proteome</keyword>
<gene>
    <name evidence="5" type="ORF">N7460_013116</name>
</gene>
<dbReference type="EMBL" id="JAQJZL010000016">
    <property type="protein sequence ID" value="KAJ6022721.1"/>
    <property type="molecule type" value="Genomic_DNA"/>
</dbReference>
<feature type="transmembrane region" description="Helical" evidence="3">
    <location>
        <begin position="143"/>
        <end position="163"/>
    </location>
</feature>
<evidence type="ECO:0000259" key="4">
    <source>
        <dbReference type="PROSITE" id="PS50850"/>
    </source>
</evidence>
<feature type="transmembrane region" description="Helical" evidence="3">
    <location>
        <begin position="336"/>
        <end position="361"/>
    </location>
</feature>
<dbReference type="CDD" id="cd17352">
    <property type="entry name" value="MFS_MCT_SLC16"/>
    <property type="match status" value="1"/>
</dbReference>
<dbReference type="PROSITE" id="PS50850">
    <property type="entry name" value="MFS"/>
    <property type="match status" value="1"/>
</dbReference>
<accession>A0AAD6N229</accession>
<dbReference type="Pfam" id="PF07690">
    <property type="entry name" value="MFS_1"/>
    <property type="match status" value="1"/>
</dbReference>
<proteinExistence type="inferred from homology"/>
<protein>
    <recommendedName>
        <fullName evidence="4">Major facilitator superfamily (MFS) profile domain-containing protein</fullName>
    </recommendedName>
</protein>
<feature type="transmembrane region" description="Helical" evidence="3">
    <location>
        <begin position="170"/>
        <end position="193"/>
    </location>
</feature>
<dbReference type="Proteomes" id="UP001219568">
    <property type="component" value="Unassembled WGS sequence"/>
</dbReference>
<feature type="transmembrane region" description="Helical" evidence="3">
    <location>
        <begin position="86"/>
        <end position="108"/>
    </location>
</feature>
<keyword evidence="3" id="KW-0472">Membrane</keyword>
<organism evidence="5 6">
    <name type="scientific">Penicillium canescens</name>
    <dbReference type="NCBI Taxonomy" id="5083"/>
    <lineage>
        <taxon>Eukaryota</taxon>
        <taxon>Fungi</taxon>
        <taxon>Dikarya</taxon>
        <taxon>Ascomycota</taxon>
        <taxon>Pezizomycotina</taxon>
        <taxon>Eurotiomycetes</taxon>
        <taxon>Eurotiomycetidae</taxon>
        <taxon>Eurotiales</taxon>
        <taxon>Aspergillaceae</taxon>
        <taxon>Penicillium</taxon>
    </lineage>
</organism>
<feature type="transmembrane region" description="Helical" evidence="3">
    <location>
        <begin position="281"/>
        <end position="303"/>
    </location>
</feature>